<dbReference type="SUPFAM" id="SSF52833">
    <property type="entry name" value="Thioredoxin-like"/>
    <property type="match status" value="2"/>
</dbReference>
<dbReference type="InterPro" id="IPR036249">
    <property type="entry name" value="Thioredoxin-like_sf"/>
</dbReference>
<dbReference type="RefSeq" id="WP_112431445.1">
    <property type="nucleotide sequence ID" value="NZ_MCIF01000002.1"/>
</dbReference>
<dbReference type="InterPro" id="IPR011903">
    <property type="entry name" value="TON_0319-like"/>
</dbReference>
<gene>
    <name evidence="2" type="ORF">A4R35_16950</name>
</gene>
<sequence>MALIEASDREKIRELFKDLDGEVTITYFTQRESPLLIPGHECQFCKETREILEEVASLSEKIHLVVKDFYRDEAEARQRQIERIPAFILEGKARGRLRFFGIPAGYEFSTLIEDIRRLSRGETMLSPQTQQQLQSLQQDLHIQVFVTPTCPYCPRMALLAHELAMASERVTADVVEVSEFVDLAQRYRVQGVPKTVINDRLEILGAVPETRLMQQIIEAFAPAAAQSSQPSQPQQ</sequence>
<organism evidence="2 3">
    <name type="scientific">Thermogemmatispora tikiterensis</name>
    <dbReference type="NCBI Taxonomy" id="1825093"/>
    <lineage>
        <taxon>Bacteria</taxon>
        <taxon>Bacillati</taxon>
        <taxon>Chloroflexota</taxon>
        <taxon>Ktedonobacteria</taxon>
        <taxon>Thermogemmatisporales</taxon>
        <taxon>Thermogemmatisporaceae</taxon>
        <taxon>Thermogemmatispora</taxon>
    </lineage>
</organism>
<comment type="caution">
    <text evidence="2">The sequence shown here is derived from an EMBL/GenBank/DDBJ whole genome shotgun (WGS) entry which is preliminary data.</text>
</comment>
<evidence type="ECO:0000259" key="1">
    <source>
        <dbReference type="Pfam" id="PF13192"/>
    </source>
</evidence>
<dbReference type="InterPro" id="IPR012336">
    <property type="entry name" value="Thioredoxin-like_fold"/>
</dbReference>
<dbReference type="AlphaFoldDB" id="A0A328VN13"/>
<dbReference type="OrthoDB" id="9806179at2"/>
<dbReference type="NCBIfam" id="TIGR02187">
    <property type="entry name" value="PDO_seleno_TRX"/>
    <property type="match status" value="1"/>
</dbReference>
<dbReference type="PROSITE" id="PS51354">
    <property type="entry name" value="GLUTAREDOXIN_2"/>
    <property type="match status" value="1"/>
</dbReference>
<protein>
    <submittedName>
        <fullName evidence="2">Glutaredoxin</fullName>
    </submittedName>
</protein>
<accession>A0A328VN13</accession>
<dbReference type="EMBL" id="MCIF01000002">
    <property type="protein sequence ID" value="RAQ97230.1"/>
    <property type="molecule type" value="Genomic_DNA"/>
</dbReference>
<feature type="domain" description="Thioredoxin-like fold" evidence="1">
    <location>
        <begin position="141"/>
        <end position="218"/>
    </location>
</feature>
<dbReference type="Gene3D" id="3.40.30.10">
    <property type="entry name" value="Glutaredoxin"/>
    <property type="match status" value="2"/>
</dbReference>
<dbReference type="CDD" id="cd02973">
    <property type="entry name" value="TRX_GRX_like"/>
    <property type="match status" value="1"/>
</dbReference>
<reference evidence="2 3" key="1">
    <citation type="submission" date="2016-08" db="EMBL/GenBank/DDBJ databases">
        <title>Analysis of Carbohydrate Active Enzymes in Thermogemmatispora T81 Reveals Carbohydrate Degradation Ability.</title>
        <authorList>
            <person name="Tomazini A."/>
            <person name="Lal S."/>
            <person name="Stott M."/>
            <person name="Henrissat B."/>
            <person name="Polikarpov I."/>
            <person name="Sparling R."/>
            <person name="Levin D.B."/>
        </authorList>
    </citation>
    <scope>NUCLEOTIDE SEQUENCE [LARGE SCALE GENOMIC DNA]</scope>
    <source>
        <strain evidence="2 3">T81</strain>
    </source>
</reference>
<dbReference type="PANTHER" id="PTHR37170">
    <property type="entry name" value="GLUTAREDOXIN-RELATED"/>
    <property type="match status" value="1"/>
</dbReference>
<evidence type="ECO:0000313" key="2">
    <source>
        <dbReference type="EMBL" id="RAQ97230.1"/>
    </source>
</evidence>
<proteinExistence type="predicted"/>
<dbReference type="Proteomes" id="UP000248706">
    <property type="component" value="Unassembled WGS sequence"/>
</dbReference>
<evidence type="ECO:0000313" key="3">
    <source>
        <dbReference type="Proteomes" id="UP000248706"/>
    </source>
</evidence>
<keyword evidence="3" id="KW-1185">Reference proteome</keyword>
<dbReference type="PANTHER" id="PTHR37170:SF1">
    <property type="entry name" value="GLUTAREDOXIN-LIKE PROTEIN"/>
    <property type="match status" value="1"/>
</dbReference>
<name>A0A328VN13_9CHLR</name>
<dbReference type="Pfam" id="PF13192">
    <property type="entry name" value="Thioredoxin_3"/>
    <property type="match status" value="1"/>
</dbReference>